<gene>
    <name evidence="2" type="ORF">RM545_00890</name>
</gene>
<name>A0ABU3CFV3_9FLAO</name>
<reference evidence="2 3" key="1">
    <citation type="submission" date="2023-09" db="EMBL/GenBank/DDBJ databases">
        <authorList>
            <person name="Rey-Velasco X."/>
        </authorList>
    </citation>
    <scope>NUCLEOTIDE SEQUENCE [LARGE SCALE GENOMIC DNA]</scope>
    <source>
        <strain evidence="2 3">F260</strain>
    </source>
</reference>
<dbReference type="PANTHER" id="PTHR38468:SF1">
    <property type="entry name" value="SLL0939 PROTEIN"/>
    <property type="match status" value="1"/>
</dbReference>
<keyword evidence="1" id="KW-0812">Transmembrane</keyword>
<dbReference type="Proteomes" id="UP001245285">
    <property type="component" value="Unassembled WGS sequence"/>
</dbReference>
<dbReference type="RefSeq" id="WP_311493376.1">
    <property type="nucleotide sequence ID" value="NZ_JAVRHO010000001.1"/>
</dbReference>
<dbReference type="InterPro" id="IPR012427">
    <property type="entry name" value="DUF1622"/>
</dbReference>
<feature type="transmembrane region" description="Helical" evidence="1">
    <location>
        <begin position="14"/>
        <end position="36"/>
    </location>
</feature>
<comment type="caution">
    <text evidence="2">The sequence shown here is derived from an EMBL/GenBank/DDBJ whole genome shotgun (WGS) entry which is preliminary data.</text>
</comment>
<dbReference type="Pfam" id="PF07784">
    <property type="entry name" value="DUF1622"/>
    <property type="match status" value="1"/>
</dbReference>
<organism evidence="2 3">
    <name type="scientific">Autumnicola lenta</name>
    <dbReference type="NCBI Taxonomy" id="3075593"/>
    <lineage>
        <taxon>Bacteria</taxon>
        <taxon>Pseudomonadati</taxon>
        <taxon>Bacteroidota</taxon>
        <taxon>Flavobacteriia</taxon>
        <taxon>Flavobacteriales</taxon>
        <taxon>Flavobacteriaceae</taxon>
        <taxon>Autumnicola</taxon>
    </lineage>
</organism>
<keyword evidence="1" id="KW-1133">Transmembrane helix</keyword>
<sequence>MEELQVYIEYTAKFIEVAGILTIVIWTSIALGRFLFSIQGTKPRSYRLLRQELGKGILLGLEILVAGDIIATVVTEPTMDRVLALGVIVLIRTFLSFSIELEIEGKFPWQRESHEKRLDRDE</sequence>
<evidence type="ECO:0000313" key="2">
    <source>
        <dbReference type="EMBL" id="MDT0645229.1"/>
    </source>
</evidence>
<dbReference type="EMBL" id="JAVRHO010000001">
    <property type="protein sequence ID" value="MDT0645229.1"/>
    <property type="molecule type" value="Genomic_DNA"/>
</dbReference>
<accession>A0ABU3CFV3</accession>
<dbReference type="PANTHER" id="PTHR38468">
    <property type="entry name" value="SLL0939 PROTEIN"/>
    <property type="match status" value="1"/>
</dbReference>
<keyword evidence="1" id="KW-0472">Membrane</keyword>
<evidence type="ECO:0000256" key="1">
    <source>
        <dbReference type="SAM" id="Phobius"/>
    </source>
</evidence>
<protein>
    <submittedName>
        <fullName evidence="2">DUF1622 domain-containing protein</fullName>
    </submittedName>
</protein>
<evidence type="ECO:0000313" key="3">
    <source>
        <dbReference type="Proteomes" id="UP001245285"/>
    </source>
</evidence>
<proteinExistence type="predicted"/>
<keyword evidence="3" id="KW-1185">Reference proteome</keyword>